<comment type="caution">
    <text evidence="1">The sequence shown here is derived from an EMBL/GenBank/DDBJ whole genome shotgun (WGS) entry which is preliminary data.</text>
</comment>
<accession>A0ACC0M7P4</accession>
<gene>
    <name evidence="1" type="ORF">RHMOL_Rhmol10G0293400</name>
</gene>
<evidence type="ECO:0000313" key="1">
    <source>
        <dbReference type="EMBL" id="KAI8536909.1"/>
    </source>
</evidence>
<evidence type="ECO:0000313" key="2">
    <source>
        <dbReference type="Proteomes" id="UP001062846"/>
    </source>
</evidence>
<name>A0ACC0M7P4_RHOML</name>
<proteinExistence type="predicted"/>
<organism evidence="1 2">
    <name type="scientific">Rhododendron molle</name>
    <name type="common">Chinese azalea</name>
    <name type="synonym">Azalea mollis</name>
    <dbReference type="NCBI Taxonomy" id="49168"/>
    <lineage>
        <taxon>Eukaryota</taxon>
        <taxon>Viridiplantae</taxon>
        <taxon>Streptophyta</taxon>
        <taxon>Embryophyta</taxon>
        <taxon>Tracheophyta</taxon>
        <taxon>Spermatophyta</taxon>
        <taxon>Magnoliopsida</taxon>
        <taxon>eudicotyledons</taxon>
        <taxon>Gunneridae</taxon>
        <taxon>Pentapetalae</taxon>
        <taxon>asterids</taxon>
        <taxon>Ericales</taxon>
        <taxon>Ericaceae</taxon>
        <taxon>Ericoideae</taxon>
        <taxon>Rhodoreae</taxon>
        <taxon>Rhododendron</taxon>
    </lineage>
</organism>
<dbReference type="Proteomes" id="UP001062846">
    <property type="component" value="Chromosome 10"/>
</dbReference>
<reference evidence="1" key="1">
    <citation type="submission" date="2022-02" db="EMBL/GenBank/DDBJ databases">
        <title>Plant Genome Project.</title>
        <authorList>
            <person name="Zhang R.-G."/>
        </authorList>
    </citation>
    <scope>NUCLEOTIDE SEQUENCE</scope>
    <source>
        <strain evidence="1">AT1</strain>
    </source>
</reference>
<protein>
    <submittedName>
        <fullName evidence="1">Uncharacterized protein</fullName>
    </submittedName>
</protein>
<keyword evidence="2" id="KW-1185">Reference proteome</keyword>
<sequence length="435" mass="49204">MATAGGRWPDLPPELLTSIGKRLATRIDVLQFRSTCSSWRSSLPLEQAPPAPPPLPFPIIRLLLPHPPAHYALTQATVYRLEPLHNPSNSPPKSWLIKVSESNLPHGNRMRLLNPLSTDIITPLPGNFPRILDLSQFRISEVCRSWSLGIEYEVDHQDDFNPAFIAQHNVNMVYKSVLLPLSGSNDIMLVVIRSGGQLSAMRLGDERWIRFVEGQDKNYSDLINFKGKIYALSLEGDFLVIDSSLNITEYSSPLDPPARNRRYLVESCGELWLLNSRWIVPPSNDDRFGLMTETWEIAKFAWNEIAIWFLVFKLDEEEHKWVEVPDVGDRILFAGRDCSFTVSAADFEGNCKGNCIFFLNDACNTFDENYHDDYDALRGSGGKEPEIYLLGDRSVDRLVAYPGYANLFWPLPSWLALGPERWSASHHACSSSSQP</sequence>
<dbReference type="EMBL" id="CM046397">
    <property type="protein sequence ID" value="KAI8536909.1"/>
    <property type="molecule type" value="Genomic_DNA"/>
</dbReference>